<dbReference type="AlphaFoldDB" id="A0A4U6QDU6"/>
<comment type="caution">
    <text evidence="4">The sequence shown here is derived from an EMBL/GenBank/DDBJ whole genome shotgun (WGS) entry which is preliminary data.</text>
</comment>
<reference evidence="4 5" key="1">
    <citation type="submission" date="2019-05" db="EMBL/GenBank/DDBJ databases">
        <title>Nakamurella sp. N5BH11, whole genome shotgun sequence.</title>
        <authorList>
            <person name="Tuo L."/>
        </authorList>
    </citation>
    <scope>NUCLEOTIDE SEQUENCE [LARGE SCALE GENOMIC DNA]</scope>
    <source>
        <strain evidence="4 5">N5BH11</strain>
    </source>
</reference>
<accession>A0A4U6QDU6</accession>
<dbReference type="PANTHER" id="PTHR30319:SF1">
    <property type="entry name" value="TRANSCRIPTIONAL REPRESSOR PAAX"/>
    <property type="match status" value="1"/>
</dbReference>
<dbReference type="Pfam" id="PF20803">
    <property type="entry name" value="PaaX_M"/>
    <property type="match status" value="1"/>
</dbReference>
<keyword evidence="5" id="KW-1185">Reference proteome</keyword>
<dbReference type="Pfam" id="PF08223">
    <property type="entry name" value="PaaX_C"/>
    <property type="match status" value="1"/>
</dbReference>
<evidence type="ECO:0000259" key="2">
    <source>
        <dbReference type="Pfam" id="PF08223"/>
    </source>
</evidence>
<sequence length="286" mass="30731">MTSAVLPPDRPGSPGSLIVTFAGLHLRRLGGWIAVADLLRALAAADLGSTAGRQALTRLKTRGFLTAEKHGTAAGYTLTEFGRRDLAGGDRRIFTAPDRDPAAGWALAVFSVPESDRDHRHRLRTLLAGSGFGAVANGVWIAPRPLAGPTRAELAAGDLDRYVTWFGVQNGDDPGTPSPIAAPGPAQVARWWDLAGLAQLYRSFLSVWGDVDPATVLRDGGEQAAFVHDLRLVDAWRVFPRTDPGLPLPLLPDDWPGVAAWDTFTRLRDAWAEPGRVWVDALVART</sequence>
<dbReference type="EMBL" id="SZZH01000003">
    <property type="protein sequence ID" value="TKV58283.1"/>
    <property type="molecule type" value="Genomic_DNA"/>
</dbReference>
<feature type="domain" description="Transcriptional repressor PaaX-like central Cas2-like" evidence="3">
    <location>
        <begin position="104"/>
        <end position="169"/>
    </location>
</feature>
<dbReference type="InterPro" id="IPR036388">
    <property type="entry name" value="WH-like_DNA-bd_sf"/>
</dbReference>
<feature type="domain" description="Transcriptional repressor PaaX-like N-terminal" evidence="1">
    <location>
        <begin position="14"/>
        <end position="80"/>
    </location>
</feature>
<dbReference type="InterPro" id="IPR013225">
    <property type="entry name" value="PaaX_C"/>
</dbReference>
<dbReference type="PANTHER" id="PTHR30319">
    <property type="entry name" value="PHENYLACETIC ACID REGULATOR-RELATED TRANSCRIPTIONAL REPRESSOR"/>
    <property type="match status" value="1"/>
</dbReference>
<evidence type="ECO:0000259" key="1">
    <source>
        <dbReference type="Pfam" id="PF07848"/>
    </source>
</evidence>
<protein>
    <submittedName>
        <fullName evidence="4">PaaX family transcriptional regulator</fullName>
    </submittedName>
</protein>
<dbReference type="Gene3D" id="3.30.70.2650">
    <property type="match status" value="1"/>
</dbReference>
<proteinExistence type="predicted"/>
<dbReference type="Pfam" id="PF07848">
    <property type="entry name" value="PaaX"/>
    <property type="match status" value="1"/>
</dbReference>
<feature type="domain" description="Transcriptional repressor PaaX-like C-terminal" evidence="2">
    <location>
        <begin position="192"/>
        <end position="279"/>
    </location>
</feature>
<name>A0A4U6QDU6_9ACTN</name>
<gene>
    <name evidence="4" type="ORF">FDO65_11880</name>
</gene>
<dbReference type="Gene3D" id="1.10.10.10">
    <property type="entry name" value="Winged helix-like DNA-binding domain superfamily/Winged helix DNA-binding domain"/>
    <property type="match status" value="1"/>
</dbReference>
<dbReference type="InterPro" id="IPR048846">
    <property type="entry name" value="PaaX-like_central"/>
</dbReference>
<evidence type="ECO:0000313" key="4">
    <source>
        <dbReference type="EMBL" id="TKV58283.1"/>
    </source>
</evidence>
<evidence type="ECO:0000313" key="5">
    <source>
        <dbReference type="Proteomes" id="UP000306985"/>
    </source>
</evidence>
<dbReference type="RefSeq" id="WP_137449946.1">
    <property type="nucleotide sequence ID" value="NZ_SZZH01000003.1"/>
</dbReference>
<dbReference type="GO" id="GO:0006351">
    <property type="term" value="P:DNA-templated transcription"/>
    <property type="evidence" value="ECO:0007669"/>
    <property type="project" value="InterPro"/>
</dbReference>
<dbReference type="Gene3D" id="1.20.58.1460">
    <property type="match status" value="1"/>
</dbReference>
<dbReference type="InterPro" id="IPR012906">
    <property type="entry name" value="PaaX-like_N"/>
</dbReference>
<dbReference type="OrthoDB" id="2270427at2"/>
<organism evidence="4 5">
    <name type="scientific">Nakamurella flava</name>
    <dbReference type="NCBI Taxonomy" id="2576308"/>
    <lineage>
        <taxon>Bacteria</taxon>
        <taxon>Bacillati</taxon>
        <taxon>Actinomycetota</taxon>
        <taxon>Actinomycetes</taxon>
        <taxon>Nakamurellales</taxon>
        <taxon>Nakamurellaceae</taxon>
        <taxon>Nakamurella</taxon>
    </lineage>
</organism>
<dbReference type="Proteomes" id="UP000306985">
    <property type="component" value="Unassembled WGS sequence"/>
</dbReference>
<dbReference type="PIRSF" id="PIRSF020623">
    <property type="entry name" value="PaaX"/>
    <property type="match status" value="1"/>
</dbReference>
<dbReference type="InterPro" id="IPR011965">
    <property type="entry name" value="PaaX_trns_reg"/>
</dbReference>
<evidence type="ECO:0000259" key="3">
    <source>
        <dbReference type="Pfam" id="PF20803"/>
    </source>
</evidence>